<evidence type="ECO:0000313" key="4">
    <source>
        <dbReference type="Proteomes" id="UP001152320"/>
    </source>
</evidence>
<feature type="compositionally biased region" description="Polar residues" evidence="1">
    <location>
        <begin position="292"/>
        <end position="302"/>
    </location>
</feature>
<feature type="region of interest" description="Disordered" evidence="1">
    <location>
        <begin position="341"/>
        <end position="426"/>
    </location>
</feature>
<feature type="compositionally biased region" description="Low complexity" evidence="1">
    <location>
        <begin position="385"/>
        <end position="401"/>
    </location>
</feature>
<feature type="region of interest" description="Disordered" evidence="1">
    <location>
        <begin position="235"/>
        <end position="262"/>
    </location>
</feature>
<feature type="region of interest" description="Disordered" evidence="1">
    <location>
        <begin position="559"/>
        <end position="582"/>
    </location>
</feature>
<protein>
    <submittedName>
        <fullName evidence="3">Uncharacterized protein</fullName>
    </submittedName>
</protein>
<name>A0A9Q1BVS2_HOLLE</name>
<gene>
    <name evidence="3" type="ORF">HOLleu_23704</name>
</gene>
<feature type="transmembrane region" description="Helical" evidence="2">
    <location>
        <begin position="12"/>
        <end position="36"/>
    </location>
</feature>
<feature type="region of interest" description="Disordered" evidence="1">
    <location>
        <begin position="181"/>
        <end position="211"/>
    </location>
</feature>
<accession>A0A9Q1BVS2</accession>
<sequence length="654" mass="71916">MLQTAFLLNRSGIMEPVSIFAALTFNLFVFLSSLNVAKSEEDNNRAVASVRSISDLFLTTGVFLLIVVGIVFCGFCSKSKRKGSSSSEKDRSLPDCNTLCLENSAIKNGDVGASDDRDWGQDSDIYDCVNETADTQLSRTLDACNQEESRADDVTSDEIEMVYNVAYQSIDCVQNADFDDSDLYDQVGPKPEEGTNKSDAVKSSLKSTKKTVGISLSQPSNVTMVSCSEDANTASVQKEPLHRMKSAPHNIKSGTKNKPGKAMTLHVGAGLRTPLDPLPEEDYLVTERSSEVRNGSSDSKASQVVKEKSQTLKPHTRRHPDGDALVYELCKVQEMRKGAINKYGGTLPPLRNWSEKMTEDGNDQSAAEEHTSQEVGTEEMPVTCQSTSDDTTSQQSVSSCSDKSDPDSFESDSLASAEDDSSIQGNEQSDIVAMDTSEPDEQCEDSQWRGSKHNYVNVDATTDFHSEISDEDEDTEIYDNLGANRDGVCEVTPETGVSVQSQEFGTSSDNGIGLPTVDTNQVYATCRYEDAKVGIQRRSTLLKKATLVKEVDETDENDDIFYPNQVIEGNDQSKEDESNASRSVIEQAELDTPTAHSFSTHDNPSQKRPHKIFTNESFLRIQEAIAMQQALNNNNPAQRLPVFSSRYRVQRFSL</sequence>
<keyword evidence="2" id="KW-0472">Membrane</keyword>
<dbReference type="Proteomes" id="UP001152320">
    <property type="component" value="Chromosome 11"/>
</dbReference>
<reference evidence="3" key="1">
    <citation type="submission" date="2021-10" db="EMBL/GenBank/DDBJ databases">
        <title>Tropical sea cucumber genome reveals ecological adaptation and Cuvierian tubules defense mechanism.</title>
        <authorList>
            <person name="Chen T."/>
        </authorList>
    </citation>
    <scope>NUCLEOTIDE SEQUENCE</scope>
    <source>
        <strain evidence="3">Nanhai2018</strain>
        <tissue evidence="3">Muscle</tissue>
    </source>
</reference>
<evidence type="ECO:0000313" key="3">
    <source>
        <dbReference type="EMBL" id="KAJ8033456.1"/>
    </source>
</evidence>
<organism evidence="3 4">
    <name type="scientific">Holothuria leucospilota</name>
    <name type="common">Black long sea cucumber</name>
    <name type="synonym">Mertensiothuria leucospilota</name>
    <dbReference type="NCBI Taxonomy" id="206669"/>
    <lineage>
        <taxon>Eukaryota</taxon>
        <taxon>Metazoa</taxon>
        <taxon>Echinodermata</taxon>
        <taxon>Eleutherozoa</taxon>
        <taxon>Echinozoa</taxon>
        <taxon>Holothuroidea</taxon>
        <taxon>Aspidochirotacea</taxon>
        <taxon>Aspidochirotida</taxon>
        <taxon>Holothuriidae</taxon>
        <taxon>Holothuria</taxon>
    </lineage>
</organism>
<proteinExistence type="predicted"/>
<keyword evidence="2" id="KW-0812">Transmembrane</keyword>
<feature type="transmembrane region" description="Helical" evidence="2">
    <location>
        <begin position="56"/>
        <end position="76"/>
    </location>
</feature>
<feature type="compositionally biased region" description="Basic and acidic residues" evidence="1">
    <location>
        <begin position="190"/>
        <end position="200"/>
    </location>
</feature>
<evidence type="ECO:0000256" key="2">
    <source>
        <dbReference type="SAM" id="Phobius"/>
    </source>
</evidence>
<comment type="caution">
    <text evidence="3">The sequence shown here is derived from an EMBL/GenBank/DDBJ whole genome shotgun (WGS) entry which is preliminary data.</text>
</comment>
<keyword evidence="4" id="KW-1185">Reference proteome</keyword>
<dbReference type="AlphaFoldDB" id="A0A9Q1BVS2"/>
<keyword evidence="2" id="KW-1133">Transmembrane helix</keyword>
<feature type="region of interest" description="Disordered" evidence="1">
    <location>
        <begin position="287"/>
        <end position="320"/>
    </location>
</feature>
<dbReference type="EMBL" id="JAIZAY010000011">
    <property type="protein sequence ID" value="KAJ8033456.1"/>
    <property type="molecule type" value="Genomic_DNA"/>
</dbReference>
<evidence type="ECO:0000256" key="1">
    <source>
        <dbReference type="SAM" id="MobiDB-lite"/>
    </source>
</evidence>